<dbReference type="PRINTS" id="PR00108">
    <property type="entry name" value="THYMDSNTHASE"/>
</dbReference>
<dbReference type="GO" id="GO:0006231">
    <property type="term" value="P:dTMP biosynthetic process"/>
    <property type="evidence" value="ECO:0007669"/>
    <property type="project" value="InterPro"/>
</dbReference>
<dbReference type="GO" id="GO:0004799">
    <property type="term" value="F:thymidylate synthase activity"/>
    <property type="evidence" value="ECO:0007669"/>
    <property type="project" value="UniProtKB-EC"/>
</dbReference>
<dbReference type="InterPro" id="IPR024072">
    <property type="entry name" value="DHFR-like_dom_sf"/>
</dbReference>
<protein>
    <recommendedName>
        <fullName evidence="1">thymidylate synthase</fullName>
        <ecNumber evidence="1">2.1.1.45</ecNumber>
    </recommendedName>
</protein>
<dbReference type="EC" id="2.1.1.45" evidence="1"/>
<dbReference type="SUPFAM" id="SSF55831">
    <property type="entry name" value="Thymidylate synthase/dCMP hydroxymethylase"/>
    <property type="match status" value="1"/>
</dbReference>
<feature type="domain" description="DHFR" evidence="4">
    <location>
        <begin position="6"/>
        <end position="198"/>
    </location>
</feature>
<name>A0A1V0SD48_9VIRU</name>
<dbReference type="Gene3D" id="3.30.572.10">
    <property type="entry name" value="Thymidylate synthase/dCMP hydroxymethylase domain"/>
    <property type="match status" value="1"/>
</dbReference>
<evidence type="ECO:0000256" key="3">
    <source>
        <dbReference type="ARBA" id="ARBA00022679"/>
    </source>
</evidence>
<dbReference type="PANTHER" id="PTHR11548:SF1">
    <property type="entry name" value="THYMIDYLATE SYNTHASE 1"/>
    <property type="match status" value="1"/>
</dbReference>
<keyword evidence="3" id="KW-0808">Transferase</keyword>
<dbReference type="Pfam" id="PF00186">
    <property type="entry name" value="DHFR_1"/>
    <property type="match status" value="1"/>
</dbReference>
<sequence>MESRIPIALIVAIDIRNGISKNNTIPWKIKEDSNFFQDVTKRQYEKNKSNAVIMGKNTWKALPDDYRGLKDRINIIVSSTMNKNELDKDNMTGTPSYIVPTLEKAINLCQNELDLGKIFICGGSHIYEEAIVKHQIDEFYITKIYHDFLCTNQFPIELIIHNSSHYMTNFKLHKSTLFKVADQNTNKLYDVEFCKYYNKDIQLPKHFMNTSEHQYLDLMEYVLKNGHFRQTRNSKTWSVFGKTLEFDLGQGFPILSTKKLFFRGVFEELLFFLKGDTNAQNLSEKGVKIWDLNTTRGFLDSVRLNHYDVGDMGPMYGFQFRHHGIPYRGMNEDYNGLGFDQIDYCLNLLKTDPYSRRIVMTSFNPAQAREGVLYPCHSLVIQFYVENNNKLSASVYNRSQDYLLGSPFNLCMAGLLVHMFCEVINNDPNYKNEKYLPGRLIMNLGDVHIYEDHYSESIRQILRDPYDFPKLIFNRKVIDLTDFKYEDLELLNYECYPNIIAKMIA</sequence>
<evidence type="ECO:0000256" key="2">
    <source>
        <dbReference type="ARBA" id="ARBA00022603"/>
    </source>
</evidence>
<dbReference type="NCBIfam" id="TIGR03284">
    <property type="entry name" value="thym_sym"/>
    <property type="match status" value="1"/>
</dbReference>
<dbReference type="InterPro" id="IPR001796">
    <property type="entry name" value="DHFR_dom"/>
</dbReference>
<dbReference type="SUPFAM" id="SSF53597">
    <property type="entry name" value="Dihydrofolate reductase-like"/>
    <property type="match status" value="1"/>
</dbReference>
<reference evidence="5" key="1">
    <citation type="journal article" date="2017" name="Science">
        <title>Giant viruses with an expanded complement of translation system components.</title>
        <authorList>
            <person name="Schulz F."/>
            <person name="Yutin N."/>
            <person name="Ivanova N.N."/>
            <person name="Ortega D.R."/>
            <person name="Lee T.K."/>
            <person name="Vierheilig J."/>
            <person name="Daims H."/>
            <person name="Horn M."/>
            <person name="Wagner M."/>
            <person name="Jensen G.J."/>
            <person name="Kyrpides N.C."/>
            <person name="Koonin E.V."/>
            <person name="Woyke T."/>
        </authorList>
    </citation>
    <scope>NUCLEOTIDE SEQUENCE</scope>
    <source>
        <strain evidence="5">ILV1</strain>
    </source>
</reference>
<accession>A0A1V0SD48</accession>
<dbReference type="Gene3D" id="3.40.430.10">
    <property type="entry name" value="Dihydrofolate Reductase, subunit A"/>
    <property type="match status" value="1"/>
</dbReference>
<dbReference type="InterPro" id="IPR000398">
    <property type="entry name" value="Thymidylate_synthase"/>
</dbReference>
<dbReference type="InterPro" id="IPR036926">
    <property type="entry name" value="Thymidate_synth/dCMP_Mease_sf"/>
</dbReference>
<evidence type="ECO:0000256" key="1">
    <source>
        <dbReference type="ARBA" id="ARBA00011947"/>
    </source>
</evidence>
<dbReference type="PROSITE" id="PS51330">
    <property type="entry name" value="DHFR_2"/>
    <property type="match status" value="1"/>
</dbReference>
<gene>
    <name evidence="5" type="ORF">Indivirus_2_18</name>
</gene>
<keyword evidence="2" id="KW-0489">Methyltransferase</keyword>
<organism evidence="5">
    <name type="scientific">Indivirus ILV1</name>
    <dbReference type="NCBI Taxonomy" id="1977633"/>
    <lineage>
        <taxon>Viruses</taxon>
        <taxon>Varidnaviria</taxon>
        <taxon>Bamfordvirae</taxon>
        <taxon>Nucleocytoviricota</taxon>
        <taxon>Megaviricetes</taxon>
        <taxon>Imitervirales</taxon>
        <taxon>Mimiviridae</taxon>
        <taxon>Klosneuvirinae</taxon>
        <taxon>Indivirus</taxon>
    </lineage>
</organism>
<dbReference type="EMBL" id="KY684086">
    <property type="protein sequence ID" value="ARF09639.1"/>
    <property type="molecule type" value="Genomic_DNA"/>
</dbReference>
<dbReference type="CDD" id="cd00351">
    <property type="entry name" value="TS_Pyrimidine_HMase"/>
    <property type="match status" value="1"/>
</dbReference>
<evidence type="ECO:0000313" key="5">
    <source>
        <dbReference type="EMBL" id="ARF09639.1"/>
    </source>
</evidence>
<dbReference type="InterPro" id="IPR023451">
    <property type="entry name" value="Thymidate_synth/dCMP_Mease_dom"/>
</dbReference>
<dbReference type="InterPro" id="IPR045097">
    <property type="entry name" value="Thymidate_synth/dCMP_Mease"/>
</dbReference>
<dbReference type="PANTHER" id="PTHR11548">
    <property type="entry name" value="THYMIDYLATE SYNTHASE 1"/>
    <property type="match status" value="1"/>
</dbReference>
<dbReference type="CDD" id="cd00209">
    <property type="entry name" value="DHFR"/>
    <property type="match status" value="1"/>
</dbReference>
<evidence type="ECO:0000259" key="4">
    <source>
        <dbReference type="PROSITE" id="PS51330"/>
    </source>
</evidence>
<dbReference type="GO" id="GO:0046654">
    <property type="term" value="P:tetrahydrofolate biosynthetic process"/>
    <property type="evidence" value="ECO:0007669"/>
    <property type="project" value="InterPro"/>
</dbReference>
<dbReference type="GO" id="GO:0032259">
    <property type="term" value="P:methylation"/>
    <property type="evidence" value="ECO:0007669"/>
    <property type="project" value="UniProtKB-KW"/>
</dbReference>
<dbReference type="Pfam" id="PF00303">
    <property type="entry name" value="Thymidylat_synt"/>
    <property type="match status" value="1"/>
</dbReference>
<dbReference type="GO" id="GO:0004146">
    <property type="term" value="F:dihydrofolate reductase activity"/>
    <property type="evidence" value="ECO:0007669"/>
    <property type="project" value="InterPro"/>
</dbReference>
<proteinExistence type="predicted"/>